<name>A0A6A6TFT7_9PLEO</name>
<keyword evidence="5 9" id="KW-1133">Transmembrane helix</keyword>
<dbReference type="GO" id="GO:0046513">
    <property type="term" value="P:ceramide biosynthetic process"/>
    <property type="evidence" value="ECO:0007669"/>
    <property type="project" value="TreeGrafter"/>
</dbReference>
<dbReference type="AlphaFoldDB" id="A0A6A6TFT7"/>
<comment type="cofactor">
    <cofactor evidence="8">
        <name>Zn(2+)</name>
        <dbReference type="ChEBI" id="CHEBI:29105"/>
    </cofactor>
</comment>
<reference evidence="10" key="1">
    <citation type="journal article" date="2020" name="Stud. Mycol.">
        <title>101 Dothideomycetes genomes: a test case for predicting lifestyles and emergence of pathogens.</title>
        <authorList>
            <person name="Haridas S."/>
            <person name="Albert R."/>
            <person name="Binder M."/>
            <person name="Bloem J."/>
            <person name="Labutti K."/>
            <person name="Salamov A."/>
            <person name="Andreopoulos B."/>
            <person name="Baker S."/>
            <person name="Barry K."/>
            <person name="Bills G."/>
            <person name="Bluhm B."/>
            <person name="Cannon C."/>
            <person name="Castanera R."/>
            <person name="Culley D."/>
            <person name="Daum C."/>
            <person name="Ezra D."/>
            <person name="Gonzalez J."/>
            <person name="Henrissat B."/>
            <person name="Kuo A."/>
            <person name="Liang C."/>
            <person name="Lipzen A."/>
            <person name="Lutzoni F."/>
            <person name="Magnuson J."/>
            <person name="Mondo S."/>
            <person name="Nolan M."/>
            <person name="Ohm R."/>
            <person name="Pangilinan J."/>
            <person name="Park H.-J."/>
            <person name="Ramirez L."/>
            <person name="Alfaro M."/>
            <person name="Sun H."/>
            <person name="Tritt A."/>
            <person name="Yoshinaga Y."/>
            <person name="Zwiers L.-H."/>
            <person name="Turgeon B."/>
            <person name="Goodwin S."/>
            <person name="Spatafora J."/>
            <person name="Crous P."/>
            <person name="Grigoriev I."/>
        </authorList>
    </citation>
    <scope>NUCLEOTIDE SEQUENCE</scope>
    <source>
        <strain evidence="10">CBS 122681</strain>
    </source>
</reference>
<keyword evidence="6 9" id="KW-0472">Membrane</keyword>
<keyword evidence="7" id="KW-0106">Calcium</keyword>
<evidence type="ECO:0000256" key="1">
    <source>
        <dbReference type="ARBA" id="ARBA00004141"/>
    </source>
</evidence>
<feature type="binding site" evidence="8">
    <location>
        <position position="90"/>
    </location>
    <ligand>
        <name>Zn(2+)</name>
        <dbReference type="ChEBI" id="CHEBI:29105"/>
        <note>catalytic</note>
    </ligand>
</feature>
<gene>
    <name evidence="10" type="ORF">K491DRAFT_690942</name>
</gene>
<evidence type="ECO:0000256" key="9">
    <source>
        <dbReference type="SAM" id="Phobius"/>
    </source>
</evidence>
<keyword evidence="11" id="KW-1185">Reference proteome</keyword>
<evidence type="ECO:0000313" key="10">
    <source>
        <dbReference type="EMBL" id="KAF2657494.1"/>
    </source>
</evidence>
<keyword evidence="3 9" id="KW-0812">Transmembrane</keyword>
<dbReference type="PANTHER" id="PTHR46187">
    <property type="entry name" value="ALKALINE CERAMIDASE 3"/>
    <property type="match status" value="1"/>
</dbReference>
<dbReference type="EMBL" id="MU004324">
    <property type="protein sequence ID" value="KAF2657494.1"/>
    <property type="molecule type" value="Genomic_DNA"/>
</dbReference>
<feature type="binding site" evidence="8">
    <location>
        <position position="235"/>
    </location>
    <ligand>
        <name>Zn(2+)</name>
        <dbReference type="ChEBI" id="CHEBI:29105"/>
        <note>catalytic</note>
    </ligand>
</feature>
<evidence type="ECO:0000256" key="3">
    <source>
        <dbReference type="ARBA" id="ARBA00022692"/>
    </source>
</evidence>
<dbReference type="GO" id="GO:0046514">
    <property type="term" value="P:ceramide catabolic process"/>
    <property type="evidence" value="ECO:0007669"/>
    <property type="project" value="TreeGrafter"/>
</dbReference>
<feature type="binding site" evidence="7">
    <location>
        <position position="28"/>
    </location>
    <ligand>
        <name>Ca(2+)</name>
        <dbReference type="ChEBI" id="CHEBI:29108"/>
    </ligand>
</feature>
<feature type="transmembrane region" description="Helical" evidence="9">
    <location>
        <begin position="188"/>
        <end position="205"/>
    </location>
</feature>
<dbReference type="OrthoDB" id="187171at2759"/>
<evidence type="ECO:0000256" key="4">
    <source>
        <dbReference type="ARBA" id="ARBA00022801"/>
    </source>
</evidence>
<proteinExistence type="inferred from homology"/>
<dbReference type="Pfam" id="PF05875">
    <property type="entry name" value="Ceramidase"/>
    <property type="match status" value="1"/>
</dbReference>
<sequence length="293" mass="32950">MSFLRIPYGDSPGTGAWGTPSSNHNFCEEDYIITTYIAEFINTLTNLTYIIYGAHGIRRVAQRADGGIFSTLSFPYWGLVGVGVLSGWYHMTLNYHSQMADDLSMFLAVGTLMHQLLTFDATPSQRLNTTLLIVGTVIPVSIYHCWADEIYVHEIAFAAMVIITGRRIRQLIREKVASEASRKKLKGMANFGSGCGLFGYFLWNIDYHLCSYVTSTKRSLGLPWGFFLELHGWWHIFTGIGAYVGMALVEYLVTMEEGKPNRVEEGFVWPVRAVLRNLEGEGGGMETDLKKER</sequence>
<keyword evidence="4" id="KW-0378">Hydrolase</keyword>
<comment type="similarity">
    <text evidence="2">Belongs to the alkaline ceramidase family.</text>
</comment>
<dbReference type="InterPro" id="IPR008901">
    <property type="entry name" value="ACER"/>
</dbReference>
<feature type="binding site" evidence="8">
    <location>
        <position position="231"/>
    </location>
    <ligand>
        <name>Zn(2+)</name>
        <dbReference type="ChEBI" id="CHEBI:29105"/>
        <note>catalytic</note>
    </ligand>
</feature>
<feature type="binding site" evidence="7">
    <location>
        <position position="39"/>
    </location>
    <ligand>
        <name>Ca(2+)</name>
        <dbReference type="ChEBI" id="CHEBI:29108"/>
    </ligand>
</feature>
<protein>
    <submittedName>
        <fullName evidence="10">Alkaline phytoceramidase</fullName>
    </submittedName>
</protein>
<feature type="transmembrane region" description="Helical" evidence="9">
    <location>
        <begin position="68"/>
        <end position="91"/>
    </location>
</feature>
<organism evidence="10 11">
    <name type="scientific">Lophiostoma macrostomum CBS 122681</name>
    <dbReference type="NCBI Taxonomy" id="1314788"/>
    <lineage>
        <taxon>Eukaryota</taxon>
        <taxon>Fungi</taxon>
        <taxon>Dikarya</taxon>
        <taxon>Ascomycota</taxon>
        <taxon>Pezizomycotina</taxon>
        <taxon>Dothideomycetes</taxon>
        <taxon>Pleosporomycetidae</taxon>
        <taxon>Pleosporales</taxon>
        <taxon>Lophiostomataceae</taxon>
        <taxon>Lophiostoma</taxon>
    </lineage>
</organism>
<feature type="transmembrane region" description="Helical" evidence="9">
    <location>
        <begin position="150"/>
        <end position="168"/>
    </location>
</feature>
<comment type="subcellular location">
    <subcellularLocation>
        <location evidence="1">Membrane</location>
        <topology evidence="1">Multi-pass membrane protein</topology>
    </subcellularLocation>
</comment>
<keyword evidence="7" id="KW-0479">Metal-binding</keyword>
<keyword evidence="8" id="KW-0862">Zinc</keyword>
<evidence type="ECO:0000256" key="8">
    <source>
        <dbReference type="PIRSR" id="PIRSR608901-2"/>
    </source>
</evidence>
<dbReference type="GO" id="GO:0046872">
    <property type="term" value="F:metal ion binding"/>
    <property type="evidence" value="ECO:0007669"/>
    <property type="project" value="UniProtKB-KW"/>
</dbReference>
<feature type="transmembrane region" description="Helical" evidence="9">
    <location>
        <begin position="232"/>
        <end position="253"/>
    </location>
</feature>
<dbReference type="GO" id="GO:0005789">
    <property type="term" value="C:endoplasmic reticulum membrane"/>
    <property type="evidence" value="ECO:0007669"/>
    <property type="project" value="TreeGrafter"/>
</dbReference>
<evidence type="ECO:0000256" key="5">
    <source>
        <dbReference type="ARBA" id="ARBA00022989"/>
    </source>
</evidence>
<evidence type="ECO:0000256" key="6">
    <source>
        <dbReference type="ARBA" id="ARBA00023136"/>
    </source>
</evidence>
<evidence type="ECO:0000313" key="11">
    <source>
        <dbReference type="Proteomes" id="UP000799324"/>
    </source>
</evidence>
<accession>A0A6A6TFT7</accession>
<evidence type="ECO:0000256" key="7">
    <source>
        <dbReference type="PIRSR" id="PIRSR608901-1"/>
    </source>
</evidence>
<dbReference type="Proteomes" id="UP000799324">
    <property type="component" value="Unassembled WGS sequence"/>
</dbReference>
<dbReference type="PANTHER" id="PTHR46187:SF1">
    <property type="entry name" value="ALKALINE PHYTOCERAMIDASE"/>
    <property type="match status" value="1"/>
</dbReference>
<dbReference type="GO" id="GO:0016811">
    <property type="term" value="F:hydrolase activity, acting on carbon-nitrogen (but not peptide) bonds, in linear amides"/>
    <property type="evidence" value="ECO:0007669"/>
    <property type="project" value="InterPro"/>
</dbReference>
<evidence type="ECO:0000256" key="2">
    <source>
        <dbReference type="ARBA" id="ARBA00009780"/>
    </source>
</evidence>